<keyword evidence="8 13" id="KW-0829">Tyrosine-protein kinase</keyword>
<dbReference type="GeneTree" id="ENSGT00940000157092"/>
<dbReference type="GO" id="GO:0004715">
    <property type="term" value="F:non-membrane spanning protein tyrosine kinase activity"/>
    <property type="evidence" value="ECO:0007669"/>
    <property type="project" value="UniProtKB-EC"/>
</dbReference>
<dbReference type="AlphaFoldDB" id="A0A8C7J4U2"/>
<keyword evidence="17" id="KW-1185">Reference proteome</keyword>
<dbReference type="PANTHER" id="PTHR45807:SF5">
    <property type="entry name" value="TYROSINE-PROTEIN KINASE JAK1"/>
    <property type="match status" value="1"/>
</dbReference>
<dbReference type="InterPro" id="IPR016251">
    <property type="entry name" value="Tyr_kinase_non-rcpt_Jak/Tyk2"/>
</dbReference>
<dbReference type="GO" id="GO:0005829">
    <property type="term" value="C:cytosol"/>
    <property type="evidence" value="ECO:0007669"/>
    <property type="project" value="TreeGrafter"/>
</dbReference>
<dbReference type="GO" id="GO:0007259">
    <property type="term" value="P:cell surface receptor signaling pathway via JAK-STAT"/>
    <property type="evidence" value="ECO:0007669"/>
    <property type="project" value="TreeGrafter"/>
</dbReference>
<dbReference type="SUPFAM" id="SSF55550">
    <property type="entry name" value="SH2 domain"/>
    <property type="match status" value="1"/>
</dbReference>
<evidence type="ECO:0000256" key="10">
    <source>
        <dbReference type="PIRSR" id="PIRSR000636-1"/>
    </source>
</evidence>
<dbReference type="GO" id="GO:0016020">
    <property type="term" value="C:membrane"/>
    <property type="evidence" value="ECO:0007669"/>
    <property type="project" value="InterPro"/>
</dbReference>
<feature type="active site" description="Proton acceptor" evidence="10">
    <location>
        <position position="921"/>
    </location>
</feature>
<dbReference type="CDD" id="cd14473">
    <property type="entry name" value="FERM_B-lobe"/>
    <property type="match status" value="1"/>
</dbReference>
<dbReference type="PROSITE" id="PS50011">
    <property type="entry name" value="PROTEIN_KINASE_DOM"/>
    <property type="match status" value="2"/>
</dbReference>
<dbReference type="FunFam" id="1.10.510.10:FF:000114">
    <property type="entry name" value="Tyrosine-protein kinase JAK2"/>
    <property type="match status" value="1"/>
</dbReference>
<evidence type="ECO:0000259" key="15">
    <source>
        <dbReference type="PROSITE" id="PS50057"/>
    </source>
</evidence>
<keyword evidence="1" id="KW-0597">Phosphoprotein</keyword>
<dbReference type="PROSITE" id="PS00107">
    <property type="entry name" value="PROTEIN_KINASE_ATP"/>
    <property type="match status" value="1"/>
</dbReference>
<feature type="domain" description="Protein kinase" evidence="14">
    <location>
        <begin position="514"/>
        <end position="790"/>
    </location>
</feature>
<dbReference type="PROSITE" id="PS50057">
    <property type="entry name" value="FERM_3"/>
    <property type="match status" value="1"/>
</dbReference>
<dbReference type="PANTHER" id="PTHR45807">
    <property type="entry name" value="TYROSINE-PROTEIN KINASE HOPSCOTCH"/>
    <property type="match status" value="1"/>
</dbReference>
<dbReference type="Pfam" id="PF07714">
    <property type="entry name" value="PK_Tyr_Ser-Thr"/>
    <property type="match status" value="2"/>
</dbReference>
<dbReference type="EC" id="2.7.10.2" evidence="13"/>
<dbReference type="PRINTS" id="PR01823">
    <property type="entry name" value="JANUSKINASE"/>
</dbReference>
<comment type="catalytic activity">
    <reaction evidence="9 13">
        <text>L-tyrosyl-[protein] + ATP = O-phospho-L-tyrosyl-[protein] + ADP + H(+)</text>
        <dbReference type="Rhea" id="RHEA:10596"/>
        <dbReference type="Rhea" id="RHEA-COMP:10136"/>
        <dbReference type="Rhea" id="RHEA-COMP:20101"/>
        <dbReference type="ChEBI" id="CHEBI:15378"/>
        <dbReference type="ChEBI" id="CHEBI:30616"/>
        <dbReference type="ChEBI" id="CHEBI:46858"/>
        <dbReference type="ChEBI" id="CHEBI:61978"/>
        <dbReference type="ChEBI" id="CHEBI:456216"/>
        <dbReference type="EC" id="2.7.10.2"/>
    </reaction>
</comment>
<evidence type="ECO:0000256" key="2">
    <source>
        <dbReference type="ARBA" id="ARBA00022679"/>
    </source>
</evidence>
<accession>A0A8C7J4U2</accession>
<evidence type="ECO:0000256" key="6">
    <source>
        <dbReference type="ARBA" id="ARBA00022840"/>
    </source>
</evidence>
<dbReference type="Pfam" id="PF21990">
    <property type="entry name" value="SH2_1"/>
    <property type="match status" value="1"/>
</dbReference>
<dbReference type="InterPro" id="IPR001245">
    <property type="entry name" value="Ser-Thr/Tyr_kinase_cat_dom"/>
</dbReference>
<dbReference type="InterPro" id="IPR011009">
    <property type="entry name" value="Kinase-like_dom_sf"/>
</dbReference>
<dbReference type="SMART" id="SM00295">
    <property type="entry name" value="B41"/>
    <property type="match status" value="1"/>
</dbReference>
<evidence type="ECO:0000256" key="1">
    <source>
        <dbReference type="ARBA" id="ARBA00022553"/>
    </source>
</evidence>
<keyword evidence="2 13" id="KW-0808">Transferase</keyword>
<dbReference type="Pfam" id="PF18379">
    <property type="entry name" value="FERM_F1"/>
    <property type="match status" value="1"/>
</dbReference>
<dbReference type="Gene3D" id="1.10.510.10">
    <property type="entry name" value="Transferase(Phosphotransferase) domain 1"/>
    <property type="match status" value="2"/>
</dbReference>
<dbReference type="SUPFAM" id="SSF47031">
    <property type="entry name" value="Second domain of FERM"/>
    <property type="match status" value="1"/>
</dbReference>
<evidence type="ECO:0000313" key="16">
    <source>
        <dbReference type="Ensembl" id="ENSOKIP00005081047.1"/>
    </source>
</evidence>
<evidence type="ECO:0000256" key="11">
    <source>
        <dbReference type="PIRSR" id="PIRSR000636-2"/>
    </source>
</evidence>
<evidence type="ECO:0000256" key="9">
    <source>
        <dbReference type="ARBA" id="ARBA00051245"/>
    </source>
</evidence>
<evidence type="ECO:0000256" key="7">
    <source>
        <dbReference type="ARBA" id="ARBA00022999"/>
    </source>
</evidence>
<evidence type="ECO:0000256" key="3">
    <source>
        <dbReference type="ARBA" id="ARBA00022737"/>
    </source>
</evidence>
<dbReference type="GO" id="GO:0035556">
    <property type="term" value="P:intracellular signal transduction"/>
    <property type="evidence" value="ECO:0007669"/>
    <property type="project" value="InterPro"/>
</dbReference>
<dbReference type="InterPro" id="IPR008266">
    <property type="entry name" value="Tyr_kinase_AS"/>
</dbReference>
<feature type="domain" description="FERM" evidence="15">
    <location>
        <begin position="29"/>
        <end position="394"/>
    </location>
</feature>
<gene>
    <name evidence="16" type="primary">JAK1</name>
</gene>
<dbReference type="InterPro" id="IPR019749">
    <property type="entry name" value="Band_41_domain"/>
</dbReference>
<feature type="binding site" evidence="11">
    <location>
        <begin position="816"/>
        <end position="824"/>
    </location>
    <ligand>
        <name>ATP</name>
        <dbReference type="ChEBI" id="CHEBI:30616"/>
    </ligand>
</feature>
<dbReference type="InterPro" id="IPR041046">
    <property type="entry name" value="FERM_F2"/>
</dbReference>
<dbReference type="GO" id="GO:0030154">
    <property type="term" value="P:cell differentiation"/>
    <property type="evidence" value="ECO:0007669"/>
    <property type="project" value="TreeGrafter"/>
</dbReference>
<dbReference type="PRINTS" id="PR00109">
    <property type="entry name" value="TYRKINASE"/>
</dbReference>
<feature type="domain" description="Protein kinase" evidence="14">
    <location>
        <begin position="810"/>
        <end position="1064"/>
    </location>
</feature>
<dbReference type="InterPro" id="IPR019748">
    <property type="entry name" value="FERM_central"/>
</dbReference>
<reference evidence="16" key="1">
    <citation type="submission" date="2025-08" db="UniProtKB">
        <authorList>
            <consortium name="Ensembl"/>
        </authorList>
    </citation>
    <scope>IDENTIFICATION</scope>
</reference>
<evidence type="ECO:0000256" key="12">
    <source>
        <dbReference type="PROSITE-ProRule" id="PRU10141"/>
    </source>
</evidence>
<keyword evidence="4 11" id="KW-0547">Nucleotide-binding</keyword>
<evidence type="ECO:0000313" key="17">
    <source>
        <dbReference type="Proteomes" id="UP000694557"/>
    </source>
</evidence>
<dbReference type="InterPro" id="IPR051286">
    <property type="entry name" value="JAK"/>
</dbReference>
<sequence length="1064" mass="122250">MEVGRQLLVKMRMKRKGEFTSVPVLPQGLEVHLYLEDSPQLEFLRGCYTAEELEIMSLFLFFLGISPLCCNLFALYDEVRKIWFPPNHTFKESSRLKLHYRMRFYFTNWHGANESVPRVCRHTLKSKNSNEPEGNPLLDTASLKYLFAQGQHDFLKGWATLGNPQNEEEVHYIENECLGMAVLSISHHALDNNIVIPGVAGQISYKKYIPDRVNQIIKQRNFLTRLRISRVFQDFLSEFNNKTVQSDNVSTHDIKVKYLATLETLTCGFGCEVCSKMYYSTHNALCNRVYRHTLRKKFALGQRQNQMNAWTAKEKKKSLKHKTNINLTNKPPQGVSNDWKTFSDFHEITHINIKGSAVTVHKQDNKNMVEFHCFEALSFAALIDGYFRLTVDAHHFLCTDVAPPSVVRNLQEGCHGPISMDYTSHKLRQEGEEEGMYVLRWSCINYDHILLTVDLTNSRPYRSFKIEVGPEGYSLNGTDLRQPSLRELTEQLRGQTLSTDRGFFQLRKACPPQPRGMEHLGCGTRTNIYAGKLKIKCEEEKDVWGSQTHHQVKVVLKMLRSQHRDISMAFFETVSMMHQVSHQHIALLHGVCVRNQDNIIVEEYVKLGPLDVFMKGCRLQLSTSWKFQVAKQLASVLSYLEDKKLVHGYVSAKNILVERDGLEGETGPFIKLSSPGVPISALNRQECVERIPWIAPECVRDSQVLSVAVDKWGFGTTLWEICYDGEAPLKDKKLIEKEMFYSAQCSLVTPDCPQLGELITKCMTYDPKRRPFFRAIVRDLTGVAEQNPALPPGRVPIQEVDPTVFETRFLRKIKDLGEGHFGKVELCQYDPRGDGRGQLVAVKSLKPESRGQLWREIDTMRELYHHNISSALIMEYLPAGSLKDYLPWRKHQTDLRRLLHYALQICQGMDYLGSQRFIHRDLAARNVLVENESTVKIGDFGLTKSMKEDKSYYTVREETDSPVFWYAPECLVDCKFYPASDVWSFGVTLYELLTYCETSSSPTTVFLEMLRPIQGQMNITQLVEVLMAGRRLPCPPHCPDAHKKENCIYKDKHVFPGVFIRAAF</sequence>
<dbReference type="GO" id="GO:0005131">
    <property type="term" value="F:growth hormone receptor binding"/>
    <property type="evidence" value="ECO:0007669"/>
    <property type="project" value="TreeGrafter"/>
</dbReference>
<dbReference type="Pfam" id="PF18377">
    <property type="entry name" value="FERM_F2"/>
    <property type="match status" value="1"/>
</dbReference>
<comment type="similarity">
    <text evidence="13">Belongs to the protein kinase superfamily. Tyr protein kinase family.</text>
</comment>
<dbReference type="InterPro" id="IPR036860">
    <property type="entry name" value="SH2_dom_sf"/>
</dbReference>
<dbReference type="SMART" id="SM00219">
    <property type="entry name" value="TyrKc"/>
    <property type="match status" value="1"/>
</dbReference>
<evidence type="ECO:0000256" key="13">
    <source>
        <dbReference type="RuleBase" id="RU362096"/>
    </source>
</evidence>
<evidence type="ECO:0000256" key="5">
    <source>
        <dbReference type="ARBA" id="ARBA00022777"/>
    </source>
</evidence>
<dbReference type="InterPro" id="IPR000719">
    <property type="entry name" value="Prot_kinase_dom"/>
</dbReference>
<keyword evidence="6 11" id="KW-0067">ATP-binding</keyword>
<dbReference type="InterPro" id="IPR017441">
    <property type="entry name" value="Protein_kinase_ATP_BS"/>
</dbReference>
<dbReference type="InterPro" id="IPR035963">
    <property type="entry name" value="FERM_2"/>
</dbReference>
<keyword evidence="7" id="KW-0727">SH2 domain</keyword>
<dbReference type="SUPFAM" id="SSF50729">
    <property type="entry name" value="PH domain-like"/>
    <property type="match status" value="1"/>
</dbReference>
<dbReference type="SUPFAM" id="SSF56112">
    <property type="entry name" value="Protein kinase-like (PK-like)"/>
    <property type="match status" value="2"/>
</dbReference>
<dbReference type="GO" id="GO:0019221">
    <property type="term" value="P:cytokine-mediated signaling pathway"/>
    <property type="evidence" value="ECO:0007669"/>
    <property type="project" value="TreeGrafter"/>
</dbReference>
<proteinExistence type="inferred from homology"/>
<dbReference type="PROSITE" id="PS00109">
    <property type="entry name" value="PROTEIN_KINASE_TYR"/>
    <property type="match status" value="1"/>
</dbReference>
<dbReference type="InterPro" id="IPR041381">
    <property type="entry name" value="JAK1-3/TYK2_PHL_dom"/>
</dbReference>
<name>A0A8C7J4U2_ONCKI</name>
<dbReference type="InterPro" id="IPR000299">
    <property type="entry name" value="FERM_domain"/>
</dbReference>
<dbReference type="SMART" id="SM00252">
    <property type="entry name" value="SH2"/>
    <property type="match status" value="1"/>
</dbReference>
<evidence type="ECO:0000259" key="14">
    <source>
        <dbReference type="PROSITE" id="PS50011"/>
    </source>
</evidence>
<dbReference type="Ensembl" id="ENSOKIT00005086373.1">
    <property type="protein sequence ID" value="ENSOKIP00005081047.1"/>
    <property type="gene ID" value="ENSOKIG00005033402.1"/>
</dbReference>
<dbReference type="InterPro" id="IPR041155">
    <property type="entry name" value="FERM_F1"/>
</dbReference>
<evidence type="ECO:0000256" key="4">
    <source>
        <dbReference type="ARBA" id="ARBA00022741"/>
    </source>
</evidence>
<organism evidence="16 17">
    <name type="scientific">Oncorhynchus kisutch</name>
    <name type="common">Coho salmon</name>
    <name type="synonym">Salmo kisutch</name>
    <dbReference type="NCBI Taxonomy" id="8019"/>
    <lineage>
        <taxon>Eukaryota</taxon>
        <taxon>Metazoa</taxon>
        <taxon>Chordata</taxon>
        <taxon>Craniata</taxon>
        <taxon>Vertebrata</taxon>
        <taxon>Euteleostomi</taxon>
        <taxon>Actinopterygii</taxon>
        <taxon>Neopterygii</taxon>
        <taxon>Teleostei</taxon>
        <taxon>Protacanthopterygii</taxon>
        <taxon>Salmoniformes</taxon>
        <taxon>Salmonidae</taxon>
        <taxon>Salmoninae</taxon>
        <taxon>Oncorhynchus</taxon>
    </lineage>
</organism>
<dbReference type="GO" id="GO:0060397">
    <property type="term" value="P:growth hormone receptor signaling pathway via JAK-STAT"/>
    <property type="evidence" value="ECO:0007669"/>
    <property type="project" value="TreeGrafter"/>
</dbReference>
<dbReference type="Proteomes" id="UP000694557">
    <property type="component" value="Unassembled WGS sequence"/>
</dbReference>
<dbReference type="GO" id="GO:0005524">
    <property type="term" value="F:ATP binding"/>
    <property type="evidence" value="ECO:0007669"/>
    <property type="project" value="UniProtKB-UniRule"/>
</dbReference>
<keyword evidence="5 13" id="KW-0418">Kinase</keyword>
<feature type="binding site" evidence="11 12">
    <location>
        <position position="843"/>
    </location>
    <ligand>
        <name>ATP</name>
        <dbReference type="ChEBI" id="CHEBI:30616"/>
    </ligand>
</feature>
<keyword evidence="3" id="KW-0677">Repeat</keyword>
<dbReference type="Gene3D" id="3.30.200.20">
    <property type="entry name" value="Phosphorylase Kinase, domain 1"/>
    <property type="match status" value="2"/>
</dbReference>
<dbReference type="InterPro" id="IPR020635">
    <property type="entry name" value="Tyr_kinase_cat_dom"/>
</dbReference>
<reference evidence="16" key="2">
    <citation type="submission" date="2025-09" db="UniProtKB">
        <authorList>
            <consortium name="Ensembl"/>
        </authorList>
    </citation>
    <scope>IDENTIFICATION</scope>
</reference>
<dbReference type="InterPro" id="IPR000980">
    <property type="entry name" value="SH2"/>
</dbReference>
<protein>
    <recommendedName>
        <fullName evidence="13">Tyrosine-protein kinase</fullName>
        <ecNumber evidence="13">2.7.10.2</ecNumber>
    </recommendedName>
</protein>
<dbReference type="Pfam" id="PF17887">
    <property type="entry name" value="Jak1_Phl"/>
    <property type="match status" value="1"/>
</dbReference>
<evidence type="ECO:0000256" key="8">
    <source>
        <dbReference type="ARBA" id="ARBA00023137"/>
    </source>
</evidence>
<dbReference type="PIRSF" id="PIRSF000636">
    <property type="entry name" value="TyrPK_Jak"/>
    <property type="match status" value="1"/>
</dbReference>